<accession>A0A931EYI6</accession>
<proteinExistence type="predicted"/>
<evidence type="ECO:0000313" key="2">
    <source>
        <dbReference type="EMBL" id="MBF8187355.1"/>
    </source>
</evidence>
<dbReference type="RefSeq" id="WP_195896318.1">
    <property type="nucleotide sequence ID" value="NZ_JADOGI010000043.1"/>
</dbReference>
<name>A0A931EYI6_9ACTN</name>
<sequence>MSAVAGWIRPWYPAGLVGHISRDCPELLKHVSEPVDGSGWLDPDQAVRCATCMPPWNAECRACHSVMSEEWQEDEPFSEADANRWKRKHRCPPDVHVIPPPRPKTSQTPAGQVLLPLL</sequence>
<organism evidence="2 3">
    <name type="scientific">Nonomuraea cypriaca</name>
    <dbReference type="NCBI Taxonomy" id="1187855"/>
    <lineage>
        <taxon>Bacteria</taxon>
        <taxon>Bacillati</taxon>
        <taxon>Actinomycetota</taxon>
        <taxon>Actinomycetes</taxon>
        <taxon>Streptosporangiales</taxon>
        <taxon>Streptosporangiaceae</taxon>
        <taxon>Nonomuraea</taxon>
    </lineage>
</organism>
<reference evidence="2" key="1">
    <citation type="submission" date="2020-11" db="EMBL/GenBank/DDBJ databases">
        <title>Whole-genome analyses of Nonomuraea sp. K274.</title>
        <authorList>
            <person name="Veyisoglu A."/>
        </authorList>
    </citation>
    <scope>NUCLEOTIDE SEQUENCE</scope>
    <source>
        <strain evidence="2">K274</strain>
    </source>
</reference>
<feature type="region of interest" description="Disordered" evidence="1">
    <location>
        <begin position="91"/>
        <end position="112"/>
    </location>
</feature>
<comment type="caution">
    <text evidence="2">The sequence shown here is derived from an EMBL/GenBank/DDBJ whole genome shotgun (WGS) entry which is preliminary data.</text>
</comment>
<dbReference type="Proteomes" id="UP000605361">
    <property type="component" value="Unassembled WGS sequence"/>
</dbReference>
<dbReference type="AlphaFoldDB" id="A0A931EYI6"/>
<keyword evidence="3" id="KW-1185">Reference proteome</keyword>
<protein>
    <submittedName>
        <fullName evidence="2">Uncharacterized protein</fullName>
    </submittedName>
</protein>
<evidence type="ECO:0000256" key="1">
    <source>
        <dbReference type="SAM" id="MobiDB-lite"/>
    </source>
</evidence>
<dbReference type="EMBL" id="JADOGI010000043">
    <property type="protein sequence ID" value="MBF8187355.1"/>
    <property type="molecule type" value="Genomic_DNA"/>
</dbReference>
<gene>
    <name evidence="2" type="ORF">ITP53_16765</name>
</gene>
<evidence type="ECO:0000313" key="3">
    <source>
        <dbReference type="Proteomes" id="UP000605361"/>
    </source>
</evidence>